<organism evidence="1">
    <name type="scientific">gut metagenome</name>
    <dbReference type="NCBI Taxonomy" id="749906"/>
    <lineage>
        <taxon>unclassified sequences</taxon>
        <taxon>metagenomes</taxon>
        <taxon>organismal metagenomes</taxon>
    </lineage>
</organism>
<feature type="non-terminal residue" evidence="1">
    <location>
        <position position="1"/>
    </location>
</feature>
<dbReference type="EMBL" id="AMCI01001600">
    <property type="protein sequence ID" value="EJX05043.1"/>
    <property type="molecule type" value="Genomic_DNA"/>
</dbReference>
<reference evidence="1" key="1">
    <citation type="journal article" date="2012" name="PLoS ONE">
        <title>Gene sets for utilization of primary and secondary nutrition supplies in the distal gut of endangered iberian lynx.</title>
        <authorList>
            <person name="Alcaide M."/>
            <person name="Messina E."/>
            <person name="Richter M."/>
            <person name="Bargiela R."/>
            <person name="Peplies J."/>
            <person name="Huws S.A."/>
            <person name="Newbold C.J."/>
            <person name="Golyshin P.N."/>
            <person name="Simon M.A."/>
            <person name="Lopez G."/>
            <person name="Yakimov M.M."/>
            <person name="Ferrer M."/>
        </authorList>
    </citation>
    <scope>NUCLEOTIDE SEQUENCE</scope>
</reference>
<dbReference type="AlphaFoldDB" id="J9GRB4"/>
<gene>
    <name evidence="1" type="ORF">EVA_06848</name>
</gene>
<evidence type="ECO:0000313" key="1">
    <source>
        <dbReference type="EMBL" id="EJX05043.1"/>
    </source>
</evidence>
<name>J9GRB4_9ZZZZ</name>
<accession>J9GRB4</accession>
<comment type="caution">
    <text evidence="1">The sequence shown here is derived from an EMBL/GenBank/DDBJ whole genome shotgun (WGS) entry which is preliminary data.</text>
</comment>
<sequence>GLILAASESRQEFSFVATGIEQLRQTATLVFRPKRYERLTAKQFQRLLQDY</sequence>
<protein>
    <submittedName>
        <fullName evidence="1">Uncharacterized protein</fullName>
    </submittedName>
</protein>
<proteinExistence type="predicted"/>